<dbReference type="Gramene" id="BGIOSGA033762-TA">
    <property type="protein sequence ID" value="BGIOSGA033762-PA"/>
    <property type="gene ID" value="BGIOSGA033762"/>
</dbReference>
<keyword evidence="3" id="KW-1185">Reference proteome</keyword>
<evidence type="ECO:0000313" key="3">
    <source>
        <dbReference type="Proteomes" id="UP000007015"/>
    </source>
</evidence>
<feature type="region of interest" description="Disordered" evidence="1">
    <location>
        <begin position="1"/>
        <end position="67"/>
    </location>
</feature>
<dbReference type="Proteomes" id="UP000007015">
    <property type="component" value="Chromosome 11"/>
</dbReference>
<evidence type="ECO:0000256" key="1">
    <source>
        <dbReference type="SAM" id="MobiDB-lite"/>
    </source>
</evidence>
<accession>B8BL68</accession>
<feature type="region of interest" description="Disordered" evidence="1">
    <location>
        <begin position="134"/>
        <end position="162"/>
    </location>
</feature>
<dbReference type="AlphaFoldDB" id="B8BL68"/>
<protein>
    <submittedName>
        <fullName evidence="2">Uncharacterized protein</fullName>
    </submittedName>
</protein>
<feature type="compositionally biased region" description="Acidic residues" evidence="1">
    <location>
        <begin position="25"/>
        <end position="40"/>
    </location>
</feature>
<dbReference type="HOGENOM" id="CLU_1638157_0_0_1"/>
<reference evidence="2 3" key="1">
    <citation type="journal article" date="2005" name="PLoS Biol.">
        <title>The genomes of Oryza sativa: a history of duplications.</title>
        <authorList>
            <person name="Yu J."/>
            <person name="Wang J."/>
            <person name="Lin W."/>
            <person name="Li S."/>
            <person name="Li H."/>
            <person name="Zhou J."/>
            <person name="Ni P."/>
            <person name="Dong W."/>
            <person name="Hu S."/>
            <person name="Zeng C."/>
            <person name="Zhang J."/>
            <person name="Zhang Y."/>
            <person name="Li R."/>
            <person name="Xu Z."/>
            <person name="Li S."/>
            <person name="Li X."/>
            <person name="Zheng H."/>
            <person name="Cong L."/>
            <person name="Lin L."/>
            <person name="Yin J."/>
            <person name="Geng J."/>
            <person name="Li G."/>
            <person name="Shi J."/>
            <person name="Liu J."/>
            <person name="Lv H."/>
            <person name="Li J."/>
            <person name="Wang J."/>
            <person name="Deng Y."/>
            <person name="Ran L."/>
            <person name="Shi X."/>
            <person name="Wang X."/>
            <person name="Wu Q."/>
            <person name="Li C."/>
            <person name="Ren X."/>
            <person name="Wang J."/>
            <person name="Wang X."/>
            <person name="Li D."/>
            <person name="Liu D."/>
            <person name="Zhang X."/>
            <person name="Ji Z."/>
            <person name="Zhao W."/>
            <person name="Sun Y."/>
            <person name="Zhang Z."/>
            <person name="Bao J."/>
            <person name="Han Y."/>
            <person name="Dong L."/>
            <person name="Ji J."/>
            <person name="Chen P."/>
            <person name="Wu S."/>
            <person name="Liu J."/>
            <person name="Xiao Y."/>
            <person name="Bu D."/>
            <person name="Tan J."/>
            <person name="Yang L."/>
            <person name="Ye C."/>
            <person name="Zhang J."/>
            <person name="Xu J."/>
            <person name="Zhou Y."/>
            <person name="Yu Y."/>
            <person name="Zhang B."/>
            <person name="Zhuang S."/>
            <person name="Wei H."/>
            <person name="Liu B."/>
            <person name="Lei M."/>
            <person name="Yu H."/>
            <person name="Li Y."/>
            <person name="Xu H."/>
            <person name="Wei S."/>
            <person name="He X."/>
            <person name="Fang L."/>
            <person name="Zhang Z."/>
            <person name="Zhang Y."/>
            <person name="Huang X."/>
            <person name="Su Z."/>
            <person name="Tong W."/>
            <person name="Li J."/>
            <person name="Tong Z."/>
            <person name="Li S."/>
            <person name="Ye J."/>
            <person name="Wang L."/>
            <person name="Fang L."/>
            <person name="Lei T."/>
            <person name="Chen C."/>
            <person name="Chen H."/>
            <person name="Xu Z."/>
            <person name="Li H."/>
            <person name="Huang H."/>
            <person name="Zhang F."/>
            <person name="Xu H."/>
            <person name="Li N."/>
            <person name="Zhao C."/>
            <person name="Li S."/>
            <person name="Dong L."/>
            <person name="Huang Y."/>
            <person name="Li L."/>
            <person name="Xi Y."/>
            <person name="Qi Q."/>
            <person name="Li W."/>
            <person name="Zhang B."/>
            <person name="Hu W."/>
            <person name="Zhang Y."/>
            <person name="Tian X."/>
            <person name="Jiao Y."/>
            <person name="Liang X."/>
            <person name="Jin J."/>
            <person name="Gao L."/>
            <person name="Zheng W."/>
            <person name="Hao B."/>
            <person name="Liu S."/>
            <person name="Wang W."/>
            <person name="Yuan L."/>
            <person name="Cao M."/>
            <person name="McDermott J."/>
            <person name="Samudrala R."/>
            <person name="Wang J."/>
            <person name="Wong G.K."/>
            <person name="Yang H."/>
        </authorList>
    </citation>
    <scope>NUCLEOTIDE SEQUENCE [LARGE SCALE GENOMIC DNA]</scope>
    <source>
        <strain evidence="3">cv. 93-11</strain>
    </source>
</reference>
<organism evidence="2 3">
    <name type="scientific">Oryza sativa subsp. indica</name>
    <name type="common">Rice</name>
    <dbReference type="NCBI Taxonomy" id="39946"/>
    <lineage>
        <taxon>Eukaryota</taxon>
        <taxon>Viridiplantae</taxon>
        <taxon>Streptophyta</taxon>
        <taxon>Embryophyta</taxon>
        <taxon>Tracheophyta</taxon>
        <taxon>Spermatophyta</taxon>
        <taxon>Magnoliopsida</taxon>
        <taxon>Liliopsida</taxon>
        <taxon>Poales</taxon>
        <taxon>Poaceae</taxon>
        <taxon>BOP clade</taxon>
        <taxon>Oryzoideae</taxon>
        <taxon>Oryzeae</taxon>
        <taxon>Oryzinae</taxon>
        <taxon>Oryza</taxon>
        <taxon>Oryza sativa</taxon>
    </lineage>
</organism>
<dbReference type="EMBL" id="CM000136">
    <property type="protein sequence ID" value="EEC68404.1"/>
    <property type="molecule type" value="Genomic_DNA"/>
</dbReference>
<name>B8BL68_ORYSI</name>
<evidence type="ECO:0000313" key="2">
    <source>
        <dbReference type="EMBL" id="EEC68404.1"/>
    </source>
</evidence>
<proteinExistence type="predicted"/>
<feature type="compositionally biased region" description="Basic and acidic residues" evidence="1">
    <location>
        <begin position="41"/>
        <end position="50"/>
    </location>
</feature>
<sequence length="162" mass="17781">MSRGDSVRPLSDVNQEDVGEKTEAAEEEAPTELSAEAEQEAEQRGEEDFKLKKHCSSRPVKPNPMYHGPQWAVLICTERHEEQTEAARRASGISNMAMISIRISCGSTTIEGKRGELLDLQEKMFVLGTHRRGCGGSSRTAAPLGEDGGLTRRRGAVDDRID</sequence>
<gene>
    <name evidence="2" type="ORF">OsI_36570</name>
</gene>